<dbReference type="Proteomes" id="UP000619079">
    <property type="component" value="Unassembled WGS sequence"/>
</dbReference>
<dbReference type="Pfam" id="PF00182">
    <property type="entry name" value="Glyco_hydro_19"/>
    <property type="match status" value="1"/>
</dbReference>
<dbReference type="GO" id="GO:0006032">
    <property type="term" value="P:chitin catabolic process"/>
    <property type="evidence" value="ECO:0007669"/>
    <property type="project" value="InterPro"/>
</dbReference>
<feature type="chain" id="PRO_5035261821" evidence="1">
    <location>
        <begin position="23"/>
        <end position="266"/>
    </location>
</feature>
<dbReference type="InterPro" id="IPR000726">
    <property type="entry name" value="Glyco_hydro_19_cat"/>
</dbReference>
<sequence length="266" mass="28801">MSIQSAILACASSSVTASAAFAAWQSVADRLEAIGIDNDLRRAALIGQCAHESARFRTRFENLNYSAAGLWKIFRSHFANEAETRQFAGQPEKIANRVYADRMDNGGPASGDGWRYRGRGYIQLTGKYNYRIYGDLLGEDLLNNPDRAADPDMCWLIAASYMARTRRSGRTLLEWADADDIVMVTKGINGGIHGLADRELQTGKALSALTGTASTAEWQALLLNAGFNPGPIDGLMGAKTRAAQEAAAAHFGVQGEALLQVLRDVE</sequence>
<evidence type="ECO:0000313" key="3">
    <source>
        <dbReference type="EMBL" id="MBJ6369966.1"/>
    </source>
</evidence>
<keyword evidence="1" id="KW-0732">Signal</keyword>
<reference evidence="3" key="1">
    <citation type="submission" date="2020-12" db="EMBL/GenBank/DDBJ databases">
        <title>Sedimentitalea sp. nov., isolated from sand in Incheon.</title>
        <authorList>
            <person name="Kim W."/>
        </authorList>
    </citation>
    <scope>NUCLEOTIDE SEQUENCE</scope>
    <source>
        <strain evidence="3">CAU 1593</strain>
    </source>
</reference>
<dbReference type="EMBL" id="JAELVR010000001">
    <property type="protein sequence ID" value="MBJ6369966.1"/>
    <property type="molecule type" value="Genomic_DNA"/>
</dbReference>
<keyword evidence="3" id="KW-0378">Hydrolase</keyword>
<feature type="domain" description="Glycoside hydrolase family 19 catalytic" evidence="2">
    <location>
        <begin position="112"/>
        <end position="154"/>
    </location>
</feature>
<name>A0A8J7LUS0_9RHOB</name>
<gene>
    <name evidence="3" type="ORF">JF290_00385</name>
</gene>
<dbReference type="InterPro" id="IPR052354">
    <property type="entry name" value="Cell_Wall_Dynamics_Protein"/>
</dbReference>
<dbReference type="Gene3D" id="1.10.530.10">
    <property type="match status" value="1"/>
</dbReference>
<dbReference type="InterPro" id="IPR023346">
    <property type="entry name" value="Lysozyme-like_dom_sf"/>
</dbReference>
<dbReference type="AlphaFoldDB" id="A0A8J7LUS0"/>
<keyword evidence="4" id="KW-1185">Reference proteome</keyword>
<protein>
    <submittedName>
        <fullName evidence="3">Glycoside hydrolase family 19 protein</fullName>
    </submittedName>
</protein>
<dbReference type="GO" id="GO:0004568">
    <property type="term" value="F:chitinase activity"/>
    <property type="evidence" value="ECO:0007669"/>
    <property type="project" value="InterPro"/>
</dbReference>
<dbReference type="RefSeq" id="WP_199022733.1">
    <property type="nucleotide sequence ID" value="NZ_JAELVR010000001.1"/>
</dbReference>
<organism evidence="3 4">
    <name type="scientific">Sedimentitalea arenosa</name>
    <dbReference type="NCBI Taxonomy" id="2798803"/>
    <lineage>
        <taxon>Bacteria</taxon>
        <taxon>Pseudomonadati</taxon>
        <taxon>Pseudomonadota</taxon>
        <taxon>Alphaproteobacteria</taxon>
        <taxon>Rhodobacterales</taxon>
        <taxon>Paracoccaceae</taxon>
        <taxon>Sedimentitalea</taxon>
    </lineage>
</organism>
<proteinExistence type="predicted"/>
<feature type="signal peptide" evidence="1">
    <location>
        <begin position="1"/>
        <end position="22"/>
    </location>
</feature>
<evidence type="ECO:0000259" key="2">
    <source>
        <dbReference type="Pfam" id="PF00182"/>
    </source>
</evidence>
<dbReference type="PANTHER" id="PTHR34408">
    <property type="entry name" value="FAMILY PROTEIN, PUTATIVE-RELATED"/>
    <property type="match status" value="1"/>
</dbReference>
<dbReference type="SUPFAM" id="SSF53955">
    <property type="entry name" value="Lysozyme-like"/>
    <property type="match status" value="1"/>
</dbReference>
<evidence type="ECO:0000256" key="1">
    <source>
        <dbReference type="SAM" id="SignalP"/>
    </source>
</evidence>
<dbReference type="PANTHER" id="PTHR34408:SF1">
    <property type="entry name" value="GLYCOSYL HYDROLASE FAMILY 19 DOMAIN-CONTAINING PROTEIN HI_1415"/>
    <property type="match status" value="1"/>
</dbReference>
<dbReference type="GO" id="GO:0016998">
    <property type="term" value="P:cell wall macromolecule catabolic process"/>
    <property type="evidence" value="ECO:0007669"/>
    <property type="project" value="InterPro"/>
</dbReference>
<accession>A0A8J7LUS0</accession>
<comment type="caution">
    <text evidence="3">The sequence shown here is derived from an EMBL/GenBank/DDBJ whole genome shotgun (WGS) entry which is preliminary data.</text>
</comment>
<evidence type="ECO:0000313" key="4">
    <source>
        <dbReference type="Proteomes" id="UP000619079"/>
    </source>
</evidence>